<protein>
    <submittedName>
        <fullName evidence="2">Uncharacterized protein</fullName>
    </submittedName>
</protein>
<organism evidence="2 3">
    <name type="scientific">Acutalibacter muris</name>
    <dbReference type="NCBI Taxonomy" id="1796620"/>
    <lineage>
        <taxon>Bacteria</taxon>
        <taxon>Bacillati</taxon>
        <taxon>Bacillota</taxon>
        <taxon>Clostridia</taxon>
        <taxon>Eubacteriales</taxon>
        <taxon>Acutalibacteraceae</taxon>
        <taxon>Acutalibacter</taxon>
    </lineage>
</organism>
<name>A0AA92L7S3_9FIRM</name>
<sequence length="126" mass="13913">MPSKKPIPWSLRQLCVKVALMSITVFIGLLCGYHDSYNSFYIAVLVQAANNAYDSFGLLNGYNRFITILQFLSFLGAIASIVIAILSFAGVLTGSPVQAYIVIGMLSVPILHFLIEIFVMIITEKY</sequence>
<reference evidence="2 3" key="1">
    <citation type="submission" date="2020-11" db="EMBL/GenBank/DDBJ databases">
        <title>Closed and high quality bacterial genomes of the OMM12 community.</title>
        <authorList>
            <person name="Marbouty M."/>
            <person name="Lamy-Besnier Q."/>
            <person name="Debarbieux L."/>
            <person name="Koszul R."/>
        </authorList>
    </citation>
    <scope>NUCLEOTIDE SEQUENCE [LARGE SCALE GENOMIC DNA]</scope>
    <source>
        <strain evidence="2 3">KB18</strain>
    </source>
</reference>
<feature type="transmembrane region" description="Helical" evidence="1">
    <location>
        <begin position="99"/>
        <end position="122"/>
    </location>
</feature>
<proteinExistence type="predicted"/>
<dbReference type="EMBL" id="CP065321">
    <property type="protein sequence ID" value="QQR30541.1"/>
    <property type="molecule type" value="Genomic_DNA"/>
</dbReference>
<keyword evidence="1" id="KW-1133">Transmembrane helix</keyword>
<evidence type="ECO:0000313" key="2">
    <source>
        <dbReference type="EMBL" id="QQR30541.1"/>
    </source>
</evidence>
<feature type="transmembrane region" description="Helical" evidence="1">
    <location>
        <begin position="71"/>
        <end position="93"/>
    </location>
</feature>
<accession>A0AA92L7S3</accession>
<evidence type="ECO:0000313" key="3">
    <source>
        <dbReference type="Proteomes" id="UP000596035"/>
    </source>
</evidence>
<evidence type="ECO:0000256" key="1">
    <source>
        <dbReference type="SAM" id="Phobius"/>
    </source>
</evidence>
<keyword evidence="1" id="KW-0812">Transmembrane</keyword>
<dbReference type="Proteomes" id="UP000596035">
    <property type="component" value="Chromosome"/>
</dbReference>
<gene>
    <name evidence="2" type="ORF">I5Q82_02070</name>
</gene>
<keyword evidence="1" id="KW-0472">Membrane</keyword>
<dbReference type="AlphaFoldDB" id="A0AA92L7S3"/>
<dbReference type="RefSeq" id="WP_157130701.1">
    <property type="nucleotide sequence ID" value="NZ_CAQHGX010000012.1"/>
</dbReference>
<feature type="transmembrane region" description="Helical" evidence="1">
    <location>
        <begin position="14"/>
        <end position="33"/>
    </location>
</feature>